<dbReference type="AlphaFoldDB" id="A0A7W7VU65"/>
<comment type="caution">
    <text evidence="3">The sequence shown here is derived from an EMBL/GenBank/DDBJ whole genome shotgun (WGS) entry which is preliminary data.</text>
</comment>
<feature type="region of interest" description="Disordered" evidence="1">
    <location>
        <begin position="1"/>
        <end position="72"/>
    </location>
</feature>
<evidence type="ECO:0000259" key="2">
    <source>
        <dbReference type="Pfam" id="PF24623"/>
    </source>
</evidence>
<evidence type="ECO:0000313" key="3">
    <source>
        <dbReference type="EMBL" id="MBB4922155.1"/>
    </source>
</evidence>
<dbReference type="Proteomes" id="UP000540506">
    <property type="component" value="Unassembled WGS sequence"/>
</dbReference>
<proteinExistence type="predicted"/>
<protein>
    <recommendedName>
        <fullName evidence="2">DNA-binding phage zinc finger domain-containing protein</fullName>
    </recommendedName>
</protein>
<reference evidence="3 4" key="1">
    <citation type="submission" date="2020-08" db="EMBL/GenBank/DDBJ databases">
        <title>Sequencing the genomes of 1000 actinobacteria strains.</title>
        <authorList>
            <person name="Klenk H.-P."/>
        </authorList>
    </citation>
    <scope>NUCLEOTIDE SEQUENCE [LARGE SCALE GENOMIC DNA]</scope>
    <source>
        <strain evidence="3 4">DSM 41654</strain>
    </source>
</reference>
<dbReference type="Pfam" id="PF24623">
    <property type="entry name" value="Phage_zn_bind_8"/>
    <property type="match status" value="1"/>
</dbReference>
<keyword evidence="4" id="KW-1185">Reference proteome</keyword>
<dbReference type="InterPro" id="IPR056911">
    <property type="entry name" value="Phage_Znf_bind_put"/>
</dbReference>
<accession>A0A7W7VU65</accession>
<gene>
    <name evidence="3" type="ORF">FHR34_001148</name>
</gene>
<evidence type="ECO:0000313" key="4">
    <source>
        <dbReference type="Proteomes" id="UP000540506"/>
    </source>
</evidence>
<evidence type="ECO:0000256" key="1">
    <source>
        <dbReference type="SAM" id="MobiDB-lite"/>
    </source>
</evidence>
<organism evidence="3 4">
    <name type="scientific">Kitasatospora kifunensis</name>
    <name type="common">Streptomyces kifunensis</name>
    <dbReference type="NCBI Taxonomy" id="58351"/>
    <lineage>
        <taxon>Bacteria</taxon>
        <taxon>Bacillati</taxon>
        <taxon>Actinomycetota</taxon>
        <taxon>Actinomycetes</taxon>
        <taxon>Kitasatosporales</taxon>
        <taxon>Streptomycetaceae</taxon>
        <taxon>Kitasatospora</taxon>
    </lineage>
</organism>
<sequence>MSASPWPPILRAQIRGQQPPALQATCPRCKATSGQPCRGPSGRRLHQAHASRYEAAGLKPQVVTDTDPWEAS</sequence>
<feature type="domain" description="DNA-binding phage zinc finger" evidence="2">
    <location>
        <begin position="19"/>
        <end position="57"/>
    </location>
</feature>
<dbReference type="EMBL" id="JACHJV010000001">
    <property type="protein sequence ID" value="MBB4922155.1"/>
    <property type="molecule type" value="Genomic_DNA"/>
</dbReference>
<name>A0A7W7VU65_KITKI</name>